<dbReference type="Proteomes" id="UP001139700">
    <property type="component" value="Unassembled WGS sequence"/>
</dbReference>
<evidence type="ECO:0000256" key="1">
    <source>
        <dbReference type="PROSITE-ProRule" id="PRU00169"/>
    </source>
</evidence>
<dbReference type="GO" id="GO:0000160">
    <property type="term" value="P:phosphorelay signal transduction system"/>
    <property type="evidence" value="ECO:0007669"/>
    <property type="project" value="InterPro"/>
</dbReference>
<organism evidence="3 4">
    <name type="scientific">Dyadobacter fanqingshengii</name>
    <dbReference type="NCBI Taxonomy" id="2906443"/>
    <lineage>
        <taxon>Bacteria</taxon>
        <taxon>Pseudomonadati</taxon>
        <taxon>Bacteroidota</taxon>
        <taxon>Cytophagia</taxon>
        <taxon>Cytophagales</taxon>
        <taxon>Spirosomataceae</taxon>
        <taxon>Dyadobacter</taxon>
    </lineage>
</organism>
<accession>A0A9X1P8T8</accession>
<keyword evidence="1" id="KW-0597">Phosphoprotein</keyword>
<reference evidence="3" key="1">
    <citation type="submission" date="2021-12" db="EMBL/GenBank/DDBJ databases">
        <title>Novel species in genus Dyadobacter.</title>
        <authorList>
            <person name="Ma C."/>
        </authorList>
    </citation>
    <scope>NUCLEOTIDE SEQUENCE</scope>
    <source>
        <strain evidence="3">CY399</strain>
    </source>
</reference>
<gene>
    <name evidence="3" type="ORF">LXM24_12250</name>
</gene>
<proteinExistence type="predicted"/>
<evidence type="ECO:0000313" key="3">
    <source>
        <dbReference type="EMBL" id="MCF0040861.1"/>
    </source>
</evidence>
<sequence>MFKNTTIYLADDDADDRLLLTDALKSIAPDLEIVETESGLDLLAILHAQIPPANSLIILDMNMPKMNGLETLANLRDIPTLASIPAVMLSTSGNANMIQFAKQLGAMHYFIKPSTMGGLLELSHKIIFGEAPVAV</sequence>
<dbReference type="SMART" id="SM00448">
    <property type="entry name" value="REC"/>
    <property type="match status" value="1"/>
</dbReference>
<dbReference type="PANTHER" id="PTHR44520">
    <property type="entry name" value="RESPONSE REGULATOR RCP1-RELATED"/>
    <property type="match status" value="1"/>
</dbReference>
<dbReference type="Gene3D" id="3.40.50.2300">
    <property type="match status" value="1"/>
</dbReference>
<dbReference type="InterPro" id="IPR052893">
    <property type="entry name" value="TCS_response_regulator"/>
</dbReference>
<keyword evidence="4" id="KW-1185">Reference proteome</keyword>
<dbReference type="InterPro" id="IPR001789">
    <property type="entry name" value="Sig_transdc_resp-reg_receiver"/>
</dbReference>
<protein>
    <submittedName>
        <fullName evidence="3">Response regulator</fullName>
    </submittedName>
</protein>
<dbReference type="Pfam" id="PF00072">
    <property type="entry name" value="Response_reg"/>
    <property type="match status" value="1"/>
</dbReference>
<dbReference type="AlphaFoldDB" id="A0A9X1P8T8"/>
<dbReference type="PANTHER" id="PTHR44520:SF2">
    <property type="entry name" value="RESPONSE REGULATOR RCP1"/>
    <property type="match status" value="1"/>
</dbReference>
<feature type="domain" description="Response regulatory" evidence="2">
    <location>
        <begin position="6"/>
        <end position="127"/>
    </location>
</feature>
<feature type="modified residue" description="4-aspartylphosphate" evidence="1">
    <location>
        <position position="60"/>
    </location>
</feature>
<dbReference type="SUPFAM" id="SSF52172">
    <property type="entry name" value="CheY-like"/>
    <property type="match status" value="1"/>
</dbReference>
<dbReference type="RefSeq" id="WP_234613361.1">
    <property type="nucleotide sequence ID" value="NZ_CP098806.1"/>
</dbReference>
<comment type="caution">
    <text evidence="3">The sequence shown here is derived from an EMBL/GenBank/DDBJ whole genome shotgun (WGS) entry which is preliminary data.</text>
</comment>
<evidence type="ECO:0000259" key="2">
    <source>
        <dbReference type="PROSITE" id="PS50110"/>
    </source>
</evidence>
<name>A0A9X1P8T8_9BACT</name>
<dbReference type="InterPro" id="IPR011006">
    <property type="entry name" value="CheY-like_superfamily"/>
</dbReference>
<dbReference type="EMBL" id="JAJTTA010000002">
    <property type="protein sequence ID" value="MCF0040861.1"/>
    <property type="molecule type" value="Genomic_DNA"/>
</dbReference>
<dbReference type="PROSITE" id="PS50110">
    <property type="entry name" value="RESPONSE_REGULATORY"/>
    <property type="match status" value="1"/>
</dbReference>
<evidence type="ECO:0000313" key="4">
    <source>
        <dbReference type="Proteomes" id="UP001139700"/>
    </source>
</evidence>